<reference evidence="5 6" key="1">
    <citation type="submission" date="2018-05" db="EMBL/GenBank/DDBJ databases">
        <title>Brumimicrobium oceani sp. nov., isolated from coastal sediment.</title>
        <authorList>
            <person name="Kou Y."/>
        </authorList>
    </citation>
    <scope>NUCLEOTIDE SEQUENCE [LARGE SCALE GENOMIC DNA]</scope>
    <source>
        <strain evidence="5 6">C305</strain>
    </source>
</reference>
<dbReference type="InterPro" id="IPR011459">
    <property type="entry name" value="DUF1565"/>
</dbReference>
<feature type="chain" id="PRO_5015552127" evidence="2">
    <location>
        <begin position="20"/>
        <end position="490"/>
    </location>
</feature>
<dbReference type="InterPro" id="IPR026444">
    <property type="entry name" value="Secre_tail"/>
</dbReference>
<dbReference type="Pfam" id="PF07602">
    <property type="entry name" value="DUF1565"/>
    <property type="match status" value="1"/>
</dbReference>
<feature type="domain" description="DUF1565" evidence="3">
    <location>
        <begin position="275"/>
        <end position="371"/>
    </location>
</feature>
<evidence type="ECO:0000313" key="6">
    <source>
        <dbReference type="Proteomes" id="UP000245370"/>
    </source>
</evidence>
<evidence type="ECO:0000259" key="3">
    <source>
        <dbReference type="Pfam" id="PF07602"/>
    </source>
</evidence>
<dbReference type="Gene3D" id="2.160.20.10">
    <property type="entry name" value="Single-stranded right-handed beta-helix, Pectin lyase-like"/>
    <property type="match status" value="1"/>
</dbReference>
<dbReference type="Proteomes" id="UP000245370">
    <property type="component" value="Unassembled WGS sequence"/>
</dbReference>
<dbReference type="InterPro" id="IPR011050">
    <property type="entry name" value="Pectin_lyase_fold/virulence"/>
</dbReference>
<evidence type="ECO:0000313" key="5">
    <source>
        <dbReference type="EMBL" id="PWH86110.1"/>
    </source>
</evidence>
<accession>A0A2U2XEE7</accession>
<evidence type="ECO:0000256" key="1">
    <source>
        <dbReference type="ARBA" id="ARBA00022729"/>
    </source>
</evidence>
<feature type="signal peptide" evidence="2">
    <location>
        <begin position="1"/>
        <end position="19"/>
    </location>
</feature>
<dbReference type="NCBIfam" id="TIGR04183">
    <property type="entry name" value="Por_Secre_tail"/>
    <property type="match status" value="1"/>
</dbReference>
<organism evidence="5 6">
    <name type="scientific">Brumimicrobium oceani</name>
    <dbReference type="NCBI Taxonomy" id="2100725"/>
    <lineage>
        <taxon>Bacteria</taxon>
        <taxon>Pseudomonadati</taxon>
        <taxon>Bacteroidota</taxon>
        <taxon>Flavobacteriia</taxon>
        <taxon>Flavobacteriales</taxon>
        <taxon>Crocinitomicaceae</taxon>
        <taxon>Brumimicrobium</taxon>
    </lineage>
</organism>
<evidence type="ECO:0000259" key="4">
    <source>
        <dbReference type="Pfam" id="PF18962"/>
    </source>
</evidence>
<dbReference type="AlphaFoldDB" id="A0A2U2XEE7"/>
<comment type="caution">
    <text evidence="5">The sequence shown here is derived from an EMBL/GenBank/DDBJ whole genome shotgun (WGS) entry which is preliminary data.</text>
</comment>
<dbReference type="SUPFAM" id="SSF51126">
    <property type="entry name" value="Pectin lyase-like"/>
    <property type="match status" value="1"/>
</dbReference>
<dbReference type="InterPro" id="IPR012334">
    <property type="entry name" value="Pectin_lyas_fold"/>
</dbReference>
<feature type="domain" description="Secretion system C-terminal sorting" evidence="4">
    <location>
        <begin position="421"/>
        <end position="489"/>
    </location>
</feature>
<keyword evidence="6" id="KW-1185">Reference proteome</keyword>
<evidence type="ECO:0000256" key="2">
    <source>
        <dbReference type="SAM" id="SignalP"/>
    </source>
</evidence>
<gene>
    <name evidence="5" type="ORF">DIT68_06025</name>
</gene>
<dbReference type="InterPro" id="IPR006626">
    <property type="entry name" value="PbH1"/>
</dbReference>
<dbReference type="OrthoDB" id="1230183at2"/>
<sequence length="490" mass="52507">MKKVTLLALAILGGTTSFAQLTTPDNGVNYSLSTLSALDPSVLSFDGTKYTLSDDLIIAESDTLEISTSDTLLLDTDKRITVEGSFIVDPASNNGKFIISSMDTLNPADGIRFDEFSVASIKNTEITYIGGLKVLTEDFTISDSYLAHNVSGASTGAVISLSRGAALIQNNTFYKNDLPAVGSGANQTVAAQILNNWIEKNGQSNANRPQLNMGPTGTDTLRIIGNTIIGDAAMVKVGGIAVSNFLGANINAEIENNVIRNNRYGISIGGPNAIVLIKGNTIEDNITQNDPNLGGSGISVNSSSDSQRIRVRENKIRRNLWGITVIGDASVDLGTTTDYGNNLFSENGNNGAIYALFNNTSLDISAMGNCWIESNENADAPLIEAIISHQLDDPSLGLVDFSNWSCGILSTDKYELADINVYPNPAENLISVANDLDFEVVRFFNVRGELVKTESLKKGENQINLELPTGLYIIKFVNKSQSVSKKLVVR</sequence>
<keyword evidence="1 2" id="KW-0732">Signal</keyword>
<protein>
    <submittedName>
        <fullName evidence="5">Uncharacterized protein</fullName>
    </submittedName>
</protein>
<name>A0A2U2XEE7_9FLAO</name>
<proteinExistence type="predicted"/>
<dbReference type="EMBL" id="QFRJ01000003">
    <property type="protein sequence ID" value="PWH86110.1"/>
    <property type="molecule type" value="Genomic_DNA"/>
</dbReference>
<dbReference type="SMART" id="SM00710">
    <property type="entry name" value="PbH1"/>
    <property type="match status" value="5"/>
</dbReference>
<dbReference type="RefSeq" id="WP_109358919.1">
    <property type="nucleotide sequence ID" value="NZ_QFRJ01000003.1"/>
</dbReference>
<dbReference type="Pfam" id="PF18962">
    <property type="entry name" value="Por_Secre_tail"/>
    <property type="match status" value="1"/>
</dbReference>
<reference evidence="5 6" key="2">
    <citation type="submission" date="2018-05" db="EMBL/GenBank/DDBJ databases">
        <authorList>
            <person name="Lanie J.A."/>
            <person name="Ng W.-L."/>
            <person name="Kazmierczak K.M."/>
            <person name="Andrzejewski T.M."/>
            <person name="Davidsen T.M."/>
            <person name="Wayne K.J."/>
            <person name="Tettelin H."/>
            <person name="Glass J.I."/>
            <person name="Rusch D."/>
            <person name="Podicherti R."/>
            <person name="Tsui H.-C.T."/>
            <person name="Winkler M.E."/>
        </authorList>
    </citation>
    <scope>NUCLEOTIDE SEQUENCE [LARGE SCALE GENOMIC DNA]</scope>
    <source>
        <strain evidence="5 6">C305</strain>
    </source>
</reference>